<organism evidence="1 2">
    <name type="scientific">Aspergillus novofumigatus (strain IBT 16806)</name>
    <dbReference type="NCBI Taxonomy" id="1392255"/>
    <lineage>
        <taxon>Eukaryota</taxon>
        <taxon>Fungi</taxon>
        <taxon>Dikarya</taxon>
        <taxon>Ascomycota</taxon>
        <taxon>Pezizomycotina</taxon>
        <taxon>Eurotiomycetes</taxon>
        <taxon>Eurotiomycetidae</taxon>
        <taxon>Eurotiales</taxon>
        <taxon>Aspergillaceae</taxon>
        <taxon>Aspergillus</taxon>
        <taxon>Aspergillus subgen. Fumigati</taxon>
    </lineage>
</organism>
<evidence type="ECO:0000313" key="2">
    <source>
        <dbReference type="Proteomes" id="UP000234474"/>
    </source>
</evidence>
<dbReference type="EMBL" id="MSZS01000007">
    <property type="protein sequence ID" value="PKX91122.1"/>
    <property type="molecule type" value="Genomic_DNA"/>
</dbReference>
<gene>
    <name evidence="1" type="ORF">P174DRAFT_444888</name>
</gene>
<dbReference type="Proteomes" id="UP000234474">
    <property type="component" value="Unassembled WGS sequence"/>
</dbReference>
<protein>
    <submittedName>
        <fullName evidence="1">Uncharacterized protein</fullName>
    </submittedName>
</protein>
<accession>A0A2I1C0E8</accession>
<dbReference type="AlphaFoldDB" id="A0A2I1C0E8"/>
<reference evidence="2" key="1">
    <citation type="journal article" date="2018" name="Proc. Natl. Acad. Sci. U.S.A.">
        <title>Linking secondary metabolites to gene clusters through genome sequencing of six diverse Aspergillus species.</title>
        <authorList>
            <person name="Kaerboelling I."/>
            <person name="Vesth T.C."/>
            <person name="Frisvad J.C."/>
            <person name="Nybo J.L."/>
            <person name="Theobald S."/>
            <person name="Kuo A."/>
            <person name="Bowyer P."/>
            <person name="Matsuda Y."/>
            <person name="Mondo S."/>
            <person name="Lyhne E.K."/>
            <person name="Kogle M.E."/>
            <person name="Clum A."/>
            <person name="Lipzen A."/>
            <person name="Salamov A."/>
            <person name="Ngan C.Y."/>
            <person name="Daum C."/>
            <person name="Chiniquy J."/>
            <person name="Barry K."/>
            <person name="LaButti K."/>
            <person name="Haridas S."/>
            <person name="Simmons B.A."/>
            <person name="Magnuson J.K."/>
            <person name="Mortensen U.H."/>
            <person name="Larsen T.O."/>
            <person name="Grigoriev I.V."/>
            <person name="Baker S.E."/>
            <person name="Andersen M.R."/>
        </authorList>
    </citation>
    <scope>NUCLEOTIDE SEQUENCE [LARGE SCALE GENOMIC DNA]</scope>
    <source>
        <strain evidence="2">IBT 16806</strain>
    </source>
</reference>
<evidence type="ECO:0000313" key="1">
    <source>
        <dbReference type="EMBL" id="PKX91122.1"/>
    </source>
</evidence>
<dbReference type="VEuPathDB" id="FungiDB:P174DRAFT_444888"/>
<sequence length="126" mass="14481">MRLQISDFNTRYPFPLHVALLNHPLRMYPMPYLRWRTAVSRRTSQQKSVPTEPDADPVEIKSEIEGEQENKLQGKFLKGRNLHLLTMVLGLPSFSPPSRPPLSVLRWFGSPNALNGFLIKVWDVTA</sequence>
<dbReference type="RefSeq" id="XP_024679717.1">
    <property type="nucleotide sequence ID" value="XM_024828198.1"/>
</dbReference>
<proteinExistence type="predicted"/>
<keyword evidence="2" id="KW-1185">Reference proteome</keyword>
<dbReference type="GeneID" id="36535523"/>
<comment type="caution">
    <text evidence="1">The sequence shown here is derived from an EMBL/GenBank/DDBJ whole genome shotgun (WGS) entry which is preliminary data.</text>
</comment>
<name>A0A2I1C0E8_ASPN1</name>